<dbReference type="Proteomes" id="UP000053097">
    <property type="component" value="Unassembled WGS sequence"/>
</dbReference>
<gene>
    <name evidence="1" type="ORF">X777_06287</name>
</gene>
<dbReference type="AlphaFoldDB" id="A0A026WB91"/>
<evidence type="ECO:0000313" key="1">
    <source>
        <dbReference type="EMBL" id="EZA53208.1"/>
    </source>
</evidence>
<name>A0A026WB91_OOCBI</name>
<reference evidence="1 2" key="1">
    <citation type="journal article" date="2014" name="Curr. Biol.">
        <title>The genome of the clonal raider ant Cerapachys biroi.</title>
        <authorList>
            <person name="Oxley P.R."/>
            <person name="Ji L."/>
            <person name="Fetter-Pruneda I."/>
            <person name="McKenzie S.K."/>
            <person name="Li C."/>
            <person name="Hu H."/>
            <person name="Zhang G."/>
            <person name="Kronauer D.J."/>
        </authorList>
    </citation>
    <scope>NUCLEOTIDE SEQUENCE [LARGE SCALE GENOMIC DNA]</scope>
</reference>
<accession>A0A026WB91</accession>
<protein>
    <submittedName>
        <fullName evidence="1">Uncharacterized protein</fullName>
    </submittedName>
</protein>
<proteinExistence type="predicted"/>
<dbReference type="EMBL" id="KK107293">
    <property type="protein sequence ID" value="EZA53208.1"/>
    <property type="molecule type" value="Genomic_DNA"/>
</dbReference>
<keyword evidence="2" id="KW-1185">Reference proteome</keyword>
<evidence type="ECO:0000313" key="2">
    <source>
        <dbReference type="Proteomes" id="UP000053097"/>
    </source>
</evidence>
<organism evidence="1 2">
    <name type="scientific">Ooceraea biroi</name>
    <name type="common">Clonal raider ant</name>
    <name type="synonym">Cerapachys biroi</name>
    <dbReference type="NCBI Taxonomy" id="2015173"/>
    <lineage>
        <taxon>Eukaryota</taxon>
        <taxon>Metazoa</taxon>
        <taxon>Ecdysozoa</taxon>
        <taxon>Arthropoda</taxon>
        <taxon>Hexapoda</taxon>
        <taxon>Insecta</taxon>
        <taxon>Pterygota</taxon>
        <taxon>Neoptera</taxon>
        <taxon>Endopterygota</taxon>
        <taxon>Hymenoptera</taxon>
        <taxon>Apocrita</taxon>
        <taxon>Aculeata</taxon>
        <taxon>Formicoidea</taxon>
        <taxon>Formicidae</taxon>
        <taxon>Dorylinae</taxon>
        <taxon>Ooceraea</taxon>
    </lineage>
</organism>
<sequence>MGRSALSNLASTLPALPFANRRSAGERFKRSQLRPLLRIRCASLVHRRGTSLCDALVSIFRFT</sequence>